<gene>
    <name evidence="1" type="ORF">MJO28_014662</name>
</gene>
<sequence length="441" mass="49139">YHYLHLNTLPHMPEMNNQTAPATNNASKSVDGYATDQSQTGPRRSSRVPTPSKSGSHANTPADSRQSLGNRPNVPRKQQQRGSGSSAGSTHVAPSSQVLVQNTSKRAPLNTQNRSPLRPHTVHKRTIFKPLSLKKTPKGNNRPPSSARPQSSIAPTSDAGALPESTEDYDFNQDSDIEIKEIESQSRNKANTQDDDGNFSFVEDYFEPPTWKLGLDAPGTLLNYKCKWCRVPYQIHGSTRANLKTHCDGLGQTSKNNKGCKQRAKAKTAGHRLHETASESDYGNADDEDLYYETDSEGENLAGDLDQHNTAKSKSQNSENDQTQPGKSKHTKSLELRDLTINILKEDQESIEKSRRKSRHKNNSANDTQTSMYGNISFSPRNWEDIEELNAELEVFVKLTQQMKGNHSSGAHVIPKYLELKEELEDKKQAAVESDALYPMW</sequence>
<dbReference type="EMBL" id="CM045879">
    <property type="protein sequence ID" value="KAI7939083.1"/>
    <property type="molecule type" value="Genomic_DNA"/>
</dbReference>
<feature type="non-terminal residue" evidence="1">
    <location>
        <position position="1"/>
    </location>
</feature>
<evidence type="ECO:0000313" key="1">
    <source>
        <dbReference type="EMBL" id="KAI7939083.1"/>
    </source>
</evidence>
<comment type="caution">
    <text evidence="1">The sequence shown here is derived from an EMBL/GenBank/DDBJ whole genome shotgun (WGS) entry which is preliminary data.</text>
</comment>
<name>A0ACC0DVY9_9BASI</name>
<accession>A0ACC0DVY9</accession>
<reference evidence="1 2" key="3">
    <citation type="journal article" date="2022" name="Microbiol. Spectr.">
        <title>Folding features and dynamics of 3D genome architecture in plant fungal pathogens.</title>
        <authorList>
            <person name="Xia C."/>
        </authorList>
    </citation>
    <scope>NUCLEOTIDE SEQUENCE [LARGE SCALE GENOMIC DNA]</scope>
    <source>
        <strain evidence="1 2">93-210</strain>
    </source>
</reference>
<reference evidence="2" key="1">
    <citation type="journal article" date="2018" name="BMC Genomics">
        <title>Genomic insights into host adaptation between the wheat stripe rust pathogen (Puccinia striiformis f. sp. tritici) and the barley stripe rust pathogen (Puccinia striiformis f. sp. hordei).</title>
        <authorList>
            <person name="Xia C."/>
            <person name="Wang M."/>
            <person name="Yin C."/>
            <person name="Cornejo O.E."/>
            <person name="Hulbert S.H."/>
            <person name="Chen X."/>
        </authorList>
    </citation>
    <scope>NUCLEOTIDE SEQUENCE [LARGE SCALE GENOMIC DNA]</scope>
    <source>
        <strain evidence="2">93-210</strain>
    </source>
</reference>
<evidence type="ECO:0000313" key="2">
    <source>
        <dbReference type="Proteomes" id="UP001060170"/>
    </source>
</evidence>
<reference evidence="2" key="2">
    <citation type="journal article" date="2018" name="Mol. Plant Microbe Interact.">
        <title>Genome sequence resources for the wheat stripe rust pathogen (Puccinia striiformis f. sp. tritici) and the barley stripe rust pathogen (Puccinia striiformis f. sp. hordei).</title>
        <authorList>
            <person name="Xia C."/>
            <person name="Wang M."/>
            <person name="Yin C."/>
            <person name="Cornejo O.E."/>
            <person name="Hulbert S.H."/>
            <person name="Chen X."/>
        </authorList>
    </citation>
    <scope>NUCLEOTIDE SEQUENCE [LARGE SCALE GENOMIC DNA]</scope>
    <source>
        <strain evidence="2">93-210</strain>
    </source>
</reference>
<dbReference type="Proteomes" id="UP001060170">
    <property type="component" value="Chromosome 15"/>
</dbReference>
<protein>
    <submittedName>
        <fullName evidence="1">Uncharacterized protein</fullName>
    </submittedName>
</protein>
<proteinExistence type="predicted"/>
<organism evidence="1 2">
    <name type="scientific">Puccinia striiformis f. sp. tritici</name>
    <dbReference type="NCBI Taxonomy" id="168172"/>
    <lineage>
        <taxon>Eukaryota</taxon>
        <taxon>Fungi</taxon>
        <taxon>Dikarya</taxon>
        <taxon>Basidiomycota</taxon>
        <taxon>Pucciniomycotina</taxon>
        <taxon>Pucciniomycetes</taxon>
        <taxon>Pucciniales</taxon>
        <taxon>Pucciniaceae</taxon>
        <taxon>Puccinia</taxon>
    </lineage>
</organism>
<keyword evidence="2" id="KW-1185">Reference proteome</keyword>